<dbReference type="EMBL" id="JADCUA010000015">
    <property type="protein sequence ID" value="KAH9834574.1"/>
    <property type="molecule type" value="Genomic_DNA"/>
</dbReference>
<accession>A0ABQ8KAZ2</accession>
<protein>
    <recommendedName>
        <fullName evidence="1">Fungal-type protein kinase domain-containing protein</fullName>
    </recommendedName>
</protein>
<reference evidence="2 3" key="1">
    <citation type="journal article" date="2021" name="Environ. Microbiol.">
        <title>Gene family expansions and transcriptome signatures uncover fungal adaptations to wood decay.</title>
        <authorList>
            <person name="Hage H."/>
            <person name="Miyauchi S."/>
            <person name="Viragh M."/>
            <person name="Drula E."/>
            <person name="Min B."/>
            <person name="Chaduli D."/>
            <person name="Navarro D."/>
            <person name="Favel A."/>
            <person name="Norest M."/>
            <person name="Lesage-Meessen L."/>
            <person name="Balint B."/>
            <person name="Merenyi Z."/>
            <person name="de Eugenio L."/>
            <person name="Morin E."/>
            <person name="Martinez A.T."/>
            <person name="Baldrian P."/>
            <person name="Stursova M."/>
            <person name="Martinez M.J."/>
            <person name="Novotny C."/>
            <person name="Magnuson J.K."/>
            <person name="Spatafora J.W."/>
            <person name="Maurice S."/>
            <person name="Pangilinan J."/>
            <person name="Andreopoulos W."/>
            <person name="LaButti K."/>
            <person name="Hundley H."/>
            <person name="Na H."/>
            <person name="Kuo A."/>
            <person name="Barry K."/>
            <person name="Lipzen A."/>
            <person name="Henrissat B."/>
            <person name="Riley R."/>
            <person name="Ahrendt S."/>
            <person name="Nagy L.G."/>
            <person name="Grigoriev I.V."/>
            <person name="Martin F."/>
            <person name="Rosso M.N."/>
        </authorList>
    </citation>
    <scope>NUCLEOTIDE SEQUENCE [LARGE SCALE GENOMIC DNA]</scope>
    <source>
        <strain evidence="2 3">CIRM-BRFM 1785</strain>
    </source>
</reference>
<organism evidence="2 3">
    <name type="scientific">Rhodofomes roseus</name>
    <dbReference type="NCBI Taxonomy" id="34475"/>
    <lineage>
        <taxon>Eukaryota</taxon>
        <taxon>Fungi</taxon>
        <taxon>Dikarya</taxon>
        <taxon>Basidiomycota</taxon>
        <taxon>Agaricomycotina</taxon>
        <taxon>Agaricomycetes</taxon>
        <taxon>Polyporales</taxon>
        <taxon>Rhodofomes</taxon>
    </lineage>
</organism>
<gene>
    <name evidence="2" type="ORF">C8Q71DRAFT_711035</name>
</gene>
<dbReference type="PANTHER" id="PTHR38248">
    <property type="entry name" value="FUNK1 6"/>
    <property type="match status" value="1"/>
</dbReference>
<feature type="domain" description="Fungal-type protein kinase" evidence="1">
    <location>
        <begin position="10"/>
        <end position="143"/>
    </location>
</feature>
<dbReference type="Gene3D" id="1.10.510.10">
    <property type="entry name" value="Transferase(Phosphotransferase) domain 1"/>
    <property type="match status" value="1"/>
</dbReference>
<evidence type="ECO:0000313" key="2">
    <source>
        <dbReference type="EMBL" id="KAH9834574.1"/>
    </source>
</evidence>
<evidence type="ECO:0000313" key="3">
    <source>
        <dbReference type="Proteomes" id="UP000814176"/>
    </source>
</evidence>
<keyword evidence="3" id="KW-1185">Reference proteome</keyword>
<evidence type="ECO:0000259" key="1">
    <source>
        <dbReference type="Pfam" id="PF17667"/>
    </source>
</evidence>
<dbReference type="GeneID" id="72001517"/>
<dbReference type="SUPFAM" id="SSF56112">
    <property type="entry name" value="Protein kinase-like (PK-like)"/>
    <property type="match status" value="1"/>
</dbReference>
<comment type="caution">
    <text evidence="2">The sequence shown here is derived from an EMBL/GenBank/DDBJ whole genome shotgun (WGS) entry which is preliminary data.</text>
</comment>
<dbReference type="Proteomes" id="UP000814176">
    <property type="component" value="Unassembled WGS sequence"/>
</dbReference>
<dbReference type="PANTHER" id="PTHR38248:SF2">
    <property type="entry name" value="FUNK1 11"/>
    <property type="match status" value="1"/>
</dbReference>
<dbReference type="InterPro" id="IPR040976">
    <property type="entry name" value="Pkinase_fungal"/>
</dbReference>
<proteinExistence type="predicted"/>
<name>A0ABQ8KAZ2_9APHY</name>
<sequence>MLILFTDAWRNYTRIVLDAVGVPLHHFPSTTVFVEAIRDTVQGHHLVILAGVLHRDISKGNAIILLGNALFRGFICDFDFSNFVDSTKTGGSRPDAEDVLDEHRERMGMFCYLACELLARTGPVIHRAHHDLESFYWVILWIVLRHTDHDHPEGAAACEKIFDAETEHNACCSKTFWLTDEEVAIRNNAPLTALLNDLTDLVHATRKRRGHPTCTLTQEAFIRVLDDALTLKAGRRVMKRALWCTRTSTRMVAMSRWGPNAIGRPVIMTRGDARARSRRRQRKMRTWYDRTPCNQVGELGYRARLKRGCL</sequence>
<dbReference type="InterPro" id="IPR011009">
    <property type="entry name" value="Kinase-like_dom_sf"/>
</dbReference>
<dbReference type="Pfam" id="PF17667">
    <property type="entry name" value="Pkinase_fungal"/>
    <property type="match status" value="1"/>
</dbReference>
<dbReference type="RefSeq" id="XP_047777105.1">
    <property type="nucleotide sequence ID" value="XM_047920785.1"/>
</dbReference>